<keyword evidence="1" id="KW-0732">Signal</keyword>
<name>A0AAD4MXK5_9BILA</name>
<keyword evidence="3" id="KW-1185">Reference proteome</keyword>
<organism evidence="2 3">
    <name type="scientific">Ditylenchus destructor</name>
    <dbReference type="NCBI Taxonomy" id="166010"/>
    <lineage>
        <taxon>Eukaryota</taxon>
        <taxon>Metazoa</taxon>
        <taxon>Ecdysozoa</taxon>
        <taxon>Nematoda</taxon>
        <taxon>Chromadorea</taxon>
        <taxon>Rhabditida</taxon>
        <taxon>Tylenchina</taxon>
        <taxon>Tylenchomorpha</taxon>
        <taxon>Sphaerularioidea</taxon>
        <taxon>Anguinidae</taxon>
        <taxon>Anguininae</taxon>
        <taxon>Ditylenchus</taxon>
    </lineage>
</organism>
<protein>
    <submittedName>
        <fullName evidence="2">Uncharacterized protein</fullName>
    </submittedName>
</protein>
<evidence type="ECO:0000313" key="3">
    <source>
        <dbReference type="Proteomes" id="UP001201812"/>
    </source>
</evidence>
<accession>A0AAD4MXK5</accession>
<comment type="caution">
    <text evidence="2">The sequence shown here is derived from an EMBL/GenBank/DDBJ whole genome shotgun (WGS) entry which is preliminary data.</text>
</comment>
<sequence>MVPIIPISTFLLATAITGTLSRVFPLPSSPFPLVNVSDCSRSEPSGPCPCAPACGDLACCACAYACWVTDYRCADKCRGDIQCISGCTAELGKCAQQCICARISHRPGGLTRLKKVHTKKLQNCLYLANLRNKCVRKYYAEFCVESES</sequence>
<feature type="chain" id="PRO_5042174175" evidence="1">
    <location>
        <begin position="22"/>
        <end position="148"/>
    </location>
</feature>
<dbReference type="AlphaFoldDB" id="A0AAD4MXK5"/>
<evidence type="ECO:0000256" key="1">
    <source>
        <dbReference type="SAM" id="SignalP"/>
    </source>
</evidence>
<proteinExistence type="predicted"/>
<dbReference type="EMBL" id="JAKKPZ010000047">
    <property type="protein sequence ID" value="KAI1706500.1"/>
    <property type="molecule type" value="Genomic_DNA"/>
</dbReference>
<evidence type="ECO:0000313" key="2">
    <source>
        <dbReference type="EMBL" id="KAI1706500.1"/>
    </source>
</evidence>
<reference evidence="2" key="1">
    <citation type="submission" date="2022-01" db="EMBL/GenBank/DDBJ databases">
        <title>Genome Sequence Resource for Two Populations of Ditylenchus destructor, the Migratory Endoparasitic Phytonematode.</title>
        <authorList>
            <person name="Zhang H."/>
            <person name="Lin R."/>
            <person name="Xie B."/>
        </authorList>
    </citation>
    <scope>NUCLEOTIDE SEQUENCE</scope>
    <source>
        <strain evidence="2">BazhouSP</strain>
    </source>
</reference>
<dbReference type="Proteomes" id="UP001201812">
    <property type="component" value="Unassembled WGS sequence"/>
</dbReference>
<gene>
    <name evidence="2" type="ORF">DdX_12960</name>
</gene>
<feature type="signal peptide" evidence="1">
    <location>
        <begin position="1"/>
        <end position="21"/>
    </location>
</feature>